<accession>A0A645H1Q2</accession>
<comment type="similarity">
    <text evidence="1">Belongs to the ParB family.</text>
</comment>
<proteinExistence type="inferred from homology"/>
<dbReference type="PANTHER" id="PTHR33375">
    <property type="entry name" value="CHROMOSOME-PARTITIONING PROTEIN PARB-RELATED"/>
    <property type="match status" value="1"/>
</dbReference>
<dbReference type="PANTHER" id="PTHR33375:SF8">
    <property type="entry name" value="NUCLEOID OCCLUSION PROTEIN"/>
    <property type="match status" value="1"/>
</dbReference>
<evidence type="ECO:0000256" key="1">
    <source>
        <dbReference type="ARBA" id="ARBA00006295"/>
    </source>
</evidence>
<dbReference type="EMBL" id="VSSQ01084191">
    <property type="protein sequence ID" value="MPN32272.1"/>
    <property type="molecule type" value="Genomic_DNA"/>
</dbReference>
<dbReference type="Pfam" id="PF17762">
    <property type="entry name" value="HTH_ParB"/>
    <property type="match status" value="1"/>
</dbReference>
<name>A0A645H1Q2_9ZZZZ</name>
<evidence type="ECO:0000259" key="2">
    <source>
        <dbReference type="PROSITE" id="PS50943"/>
    </source>
</evidence>
<organism evidence="3">
    <name type="scientific">bioreactor metagenome</name>
    <dbReference type="NCBI Taxonomy" id="1076179"/>
    <lineage>
        <taxon>unclassified sequences</taxon>
        <taxon>metagenomes</taxon>
        <taxon>ecological metagenomes</taxon>
    </lineage>
</organism>
<dbReference type="SUPFAM" id="SSF109709">
    <property type="entry name" value="KorB DNA-binding domain-like"/>
    <property type="match status" value="1"/>
</dbReference>
<dbReference type="AlphaFoldDB" id="A0A645H1Q2"/>
<dbReference type="InterPro" id="IPR001387">
    <property type="entry name" value="Cro/C1-type_HTH"/>
</dbReference>
<dbReference type="FunFam" id="1.10.10.2830:FF:000001">
    <property type="entry name" value="Chromosome partitioning protein ParB"/>
    <property type="match status" value="1"/>
</dbReference>
<comment type="caution">
    <text evidence="3">The sequence shown here is derived from an EMBL/GenBank/DDBJ whole genome shotgun (WGS) entry which is preliminary data.</text>
</comment>
<dbReference type="PROSITE" id="PS50943">
    <property type="entry name" value="HTH_CROC1"/>
    <property type="match status" value="1"/>
</dbReference>
<dbReference type="GO" id="GO:0045881">
    <property type="term" value="P:positive regulation of sporulation resulting in formation of a cellular spore"/>
    <property type="evidence" value="ECO:0007669"/>
    <property type="project" value="TreeGrafter"/>
</dbReference>
<dbReference type="GO" id="GO:0007059">
    <property type="term" value="P:chromosome segregation"/>
    <property type="evidence" value="ECO:0007669"/>
    <property type="project" value="TreeGrafter"/>
</dbReference>
<dbReference type="InterPro" id="IPR050336">
    <property type="entry name" value="Chromosome_partition/occlusion"/>
</dbReference>
<dbReference type="InterPro" id="IPR041468">
    <property type="entry name" value="HTH_ParB/Spo0J"/>
</dbReference>
<dbReference type="Gene3D" id="1.10.10.2830">
    <property type="match status" value="1"/>
</dbReference>
<protein>
    <submittedName>
        <fullName evidence="3">Nucleoid occlusion protein</fullName>
    </submittedName>
</protein>
<evidence type="ECO:0000313" key="3">
    <source>
        <dbReference type="EMBL" id="MPN32272.1"/>
    </source>
</evidence>
<sequence length="157" mass="18128">MEEAEAYYNLIKEHNYTQEQLSEIIGKKQSTIANKIRLLRLTSGVRKILIENNLTERHARALLKLPAEELQKKVLSVIIKKGLNVKKSEELIEKELNKLIEKSSSKEERKKIKGIFSPKVYINTIRQVFDKYGLNAQYSSQDSEGSIQIMITIPKNK</sequence>
<reference evidence="3" key="1">
    <citation type="submission" date="2019-08" db="EMBL/GenBank/DDBJ databases">
        <authorList>
            <person name="Kucharzyk K."/>
            <person name="Murdoch R.W."/>
            <person name="Higgins S."/>
            <person name="Loffler F."/>
        </authorList>
    </citation>
    <scope>NUCLEOTIDE SEQUENCE</scope>
</reference>
<dbReference type="GO" id="GO:0005694">
    <property type="term" value="C:chromosome"/>
    <property type="evidence" value="ECO:0007669"/>
    <property type="project" value="TreeGrafter"/>
</dbReference>
<feature type="domain" description="HTH cro/C1-type" evidence="2">
    <location>
        <begin position="12"/>
        <end position="34"/>
    </location>
</feature>
<gene>
    <name evidence="3" type="primary">noc_46</name>
    <name evidence="3" type="ORF">SDC9_179750</name>
</gene>